<dbReference type="PROSITE" id="PS50102">
    <property type="entry name" value="RRM"/>
    <property type="match status" value="2"/>
</dbReference>
<dbReference type="PANTHER" id="PTHR12566:SF9">
    <property type="entry name" value="CYTOPLASMIC POLYADENYLATION ELEMENT-BINDING PROTEIN 1"/>
    <property type="match status" value="1"/>
</dbReference>
<dbReference type="GeneID" id="121120343"/>
<dbReference type="InterPro" id="IPR035979">
    <property type="entry name" value="RBD_domain_sf"/>
</dbReference>
<comment type="similarity">
    <text evidence="1">Belongs to the RRM CPEB family.</text>
</comment>
<keyword evidence="4 5" id="KW-0694">RNA-binding</keyword>
<dbReference type="PANTHER" id="PTHR12566">
    <property type="entry name" value="CYTOPLASMIC POLYADENYLATION ELEMENT BINDING PROTEIN CPEB"/>
    <property type="match status" value="1"/>
</dbReference>
<dbReference type="AlphaFoldDB" id="A0A0K2SZC2"/>
<protein>
    <recommendedName>
        <fullName evidence="7">RRM domain-containing protein</fullName>
    </recommendedName>
</protein>
<organism evidence="8">
    <name type="scientific">Lepeophtheirus salmonis</name>
    <name type="common">Salmon louse</name>
    <name type="synonym">Caligus salmonis</name>
    <dbReference type="NCBI Taxonomy" id="72036"/>
    <lineage>
        <taxon>Eukaryota</taxon>
        <taxon>Metazoa</taxon>
        <taxon>Ecdysozoa</taxon>
        <taxon>Arthropoda</taxon>
        <taxon>Crustacea</taxon>
        <taxon>Multicrustacea</taxon>
        <taxon>Hexanauplia</taxon>
        <taxon>Copepoda</taxon>
        <taxon>Siphonostomatoida</taxon>
        <taxon>Caligidae</taxon>
        <taxon>Lepeophtheirus</taxon>
    </lineage>
</organism>
<dbReference type="Gene3D" id="4.10.640.40">
    <property type="entry name" value="Cytoplasmic polyadenylation element-binding protein, ZZ domain"/>
    <property type="match status" value="1"/>
</dbReference>
<accession>A0A0K2SZC2</accession>
<dbReference type="GO" id="GO:0043022">
    <property type="term" value="F:ribosome binding"/>
    <property type="evidence" value="ECO:0007669"/>
    <property type="project" value="TreeGrafter"/>
</dbReference>
<proteinExistence type="inferred from homology"/>
<dbReference type="GO" id="GO:0045202">
    <property type="term" value="C:synapse"/>
    <property type="evidence" value="ECO:0007669"/>
    <property type="project" value="TreeGrafter"/>
</dbReference>
<evidence type="ECO:0000256" key="3">
    <source>
        <dbReference type="ARBA" id="ARBA00022845"/>
    </source>
</evidence>
<dbReference type="CDD" id="cd12725">
    <property type="entry name" value="RRM2_CPEB1"/>
    <property type="match status" value="1"/>
</dbReference>
<dbReference type="CDD" id="cd12723">
    <property type="entry name" value="RRM1_CPEB1"/>
    <property type="match status" value="1"/>
</dbReference>
<keyword evidence="3" id="KW-0810">Translation regulation</keyword>
<dbReference type="InterPro" id="IPR034977">
    <property type="entry name" value="CPEB1_RRM1"/>
</dbReference>
<dbReference type="Pfam" id="PF16367">
    <property type="entry name" value="RRM_7"/>
    <property type="match status" value="1"/>
</dbReference>
<dbReference type="InterPro" id="IPR012677">
    <property type="entry name" value="Nucleotide-bd_a/b_plait_sf"/>
</dbReference>
<keyword evidence="2" id="KW-0677">Repeat</keyword>
<feature type="region of interest" description="Disordered" evidence="6">
    <location>
        <begin position="210"/>
        <end position="240"/>
    </location>
</feature>
<evidence type="ECO:0000256" key="1">
    <source>
        <dbReference type="ARBA" id="ARBA00010347"/>
    </source>
</evidence>
<evidence type="ECO:0000259" key="7">
    <source>
        <dbReference type="PROSITE" id="PS50102"/>
    </source>
</evidence>
<sequence length="634" mass="69233">MMNGIQDKESGLNESNGDILFKINSILHNKLDLGDFFGPDSNNNHPSQRNGVCSDLEKGESLLDDDKGHLDRKRPAPLSLGDASRLSDILGLSSASPKQYPHSHSANTIRTFKSGEFKFPDVSSPLNKILSRDYDDMMTSSPNSLARLRYGGGGGGGDGAGVASSSANHFNFNNSASSSNRLSTDAGSPTFDEAILMGVSDKWDIVGRQSPGSDGAYGTSYSSNLTGSVPIRGTTSREHDSGISDIFKGLGLNESSCSRVGSYCGSTSSVGAGSSLLDSPPPPPTSSSYFTSNRTTSSPPMPSISEMDPAVAQAVKNIQNLQNLQSLCNYNNENEGGAGTSSSLERAARIHRNGTAIYDASCTWHGTFPQRKDKNIQLSCKVFLGGVPWDITEGALLSTFKPFGPIKIEWPGKENSSVPRGYLYIIFENEKQVKDLLNACTHDYGNGGSWYYKISSRRMRNKEVQVIPWVISDSNFVRCPSQRLDPKKTVFVGALHGMLTAEGLCSIFQDLFGGVVYAGVDTDKYKYPQGSGRVTFNNHRSYMKAVSAAFIEIKAPKFTKKVQVDPYLEDELCSTCGLRQGPYFCRDQACFKYFCRYCWELYHGIEMSHHNPLMRNSKPNNPMRTVPVNLPFTD</sequence>
<dbReference type="GO" id="GO:0043005">
    <property type="term" value="C:neuron projection"/>
    <property type="evidence" value="ECO:0007669"/>
    <property type="project" value="TreeGrafter"/>
</dbReference>
<dbReference type="GO" id="GO:2000766">
    <property type="term" value="P:negative regulation of cytoplasmic translation"/>
    <property type="evidence" value="ECO:0007669"/>
    <property type="project" value="TreeGrafter"/>
</dbReference>
<feature type="domain" description="RRM" evidence="7">
    <location>
        <begin position="380"/>
        <end position="466"/>
    </location>
</feature>
<name>A0A0K2SZC2_LEPSM</name>
<evidence type="ECO:0000256" key="2">
    <source>
        <dbReference type="ARBA" id="ARBA00022737"/>
    </source>
</evidence>
<dbReference type="GO" id="GO:0008135">
    <property type="term" value="F:translation factor activity, RNA binding"/>
    <property type="evidence" value="ECO:0007669"/>
    <property type="project" value="TreeGrafter"/>
</dbReference>
<dbReference type="GO" id="GO:0000900">
    <property type="term" value="F:mRNA regulatory element binding translation repressor activity"/>
    <property type="evidence" value="ECO:0007669"/>
    <property type="project" value="TreeGrafter"/>
</dbReference>
<evidence type="ECO:0000313" key="8">
    <source>
        <dbReference type="EMBL" id="CDW18875.1"/>
    </source>
</evidence>
<dbReference type="CTD" id="42752"/>
<dbReference type="InterPro" id="IPR038446">
    <property type="entry name" value="CEBP_ZZ_sf"/>
</dbReference>
<dbReference type="GO" id="GO:0005737">
    <property type="term" value="C:cytoplasm"/>
    <property type="evidence" value="ECO:0007669"/>
    <property type="project" value="TreeGrafter"/>
</dbReference>
<dbReference type="InterPro" id="IPR034819">
    <property type="entry name" value="CPEB"/>
</dbReference>
<dbReference type="CDD" id="cd19757">
    <property type="entry name" value="Bbox1"/>
    <property type="match status" value="1"/>
</dbReference>
<dbReference type="SMART" id="SM00360">
    <property type="entry name" value="RRM"/>
    <property type="match status" value="2"/>
</dbReference>
<feature type="compositionally biased region" description="Polar residues" evidence="6">
    <location>
        <begin position="289"/>
        <end position="298"/>
    </location>
</feature>
<dbReference type="FunFam" id="3.30.70.330:FF:000054">
    <property type="entry name" value="Cytoplasmic polyadenylation element-binding protein 1"/>
    <property type="match status" value="1"/>
</dbReference>
<dbReference type="RefSeq" id="XP_040571131.1">
    <property type="nucleotide sequence ID" value="XM_040715197.2"/>
</dbReference>
<reference evidence="8" key="1">
    <citation type="submission" date="2014-05" db="EMBL/GenBank/DDBJ databases">
        <authorList>
            <person name="Chronopoulou M."/>
        </authorList>
    </citation>
    <scope>NUCLEOTIDE SEQUENCE</scope>
    <source>
        <tissue evidence="8">Whole organism</tissue>
    </source>
</reference>
<feature type="region of interest" description="Disordered" evidence="6">
    <location>
        <begin position="271"/>
        <end position="302"/>
    </location>
</feature>
<dbReference type="FunFam" id="3.30.70.330:FF:000086">
    <property type="entry name" value="Putative Cytoplasmic polyadenylation element-binding protein 1"/>
    <property type="match status" value="1"/>
</dbReference>
<dbReference type="Gene3D" id="3.30.70.330">
    <property type="match status" value="2"/>
</dbReference>
<dbReference type="GO" id="GO:0005634">
    <property type="term" value="C:nucleus"/>
    <property type="evidence" value="ECO:0007669"/>
    <property type="project" value="TreeGrafter"/>
</dbReference>
<dbReference type="OrthoDB" id="10033548at2759"/>
<dbReference type="SUPFAM" id="SSF54928">
    <property type="entry name" value="RNA-binding domain, RBD"/>
    <property type="match status" value="1"/>
</dbReference>
<dbReference type="InterPro" id="IPR000504">
    <property type="entry name" value="RRM_dom"/>
</dbReference>
<dbReference type="EMBL" id="HACA01001514">
    <property type="protein sequence ID" value="CDW18875.1"/>
    <property type="molecule type" value="Transcribed_RNA"/>
</dbReference>
<dbReference type="InterPro" id="IPR032296">
    <property type="entry name" value="CEBP_ZZ"/>
</dbReference>
<dbReference type="GO" id="GO:0003730">
    <property type="term" value="F:mRNA 3'-UTR binding"/>
    <property type="evidence" value="ECO:0007669"/>
    <property type="project" value="InterPro"/>
</dbReference>
<dbReference type="KEGG" id="lsm:121120343"/>
<feature type="domain" description="RRM" evidence="7">
    <location>
        <begin position="488"/>
        <end position="569"/>
    </location>
</feature>
<evidence type="ECO:0000256" key="6">
    <source>
        <dbReference type="SAM" id="MobiDB-lite"/>
    </source>
</evidence>
<evidence type="ECO:0000256" key="4">
    <source>
        <dbReference type="ARBA" id="ARBA00022884"/>
    </source>
</evidence>
<evidence type="ECO:0000256" key="5">
    <source>
        <dbReference type="PROSITE-ProRule" id="PRU00176"/>
    </source>
</evidence>
<dbReference type="Pfam" id="PF16366">
    <property type="entry name" value="CEBP_ZZ"/>
    <property type="match status" value="1"/>
</dbReference>